<name>A0ABN2TDI6_9ACTN</name>
<protein>
    <recommendedName>
        <fullName evidence="4">Lipoprotein</fullName>
    </recommendedName>
</protein>
<dbReference type="Proteomes" id="UP001499854">
    <property type="component" value="Unassembled WGS sequence"/>
</dbReference>
<accession>A0ABN2TDI6</accession>
<evidence type="ECO:0008006" key="4">
    <source>
        <dbReference type="Google" id="ProtNLM"/>
    </source>
</evidence>
<proteinExistence type="predicted"/>
<dbReference type="EMBL" id="BAAAQM010000085">
    <property type="protein sequence ID" value="GAA2005244.1"/>
    <property type="molecule type" value="Genomic_DNA"/>
</dbReference>
<evidence type="ECO:0000313" key="3">
    <source>
        <dbReference type="Proteomes" id="UP001499854"/>
    </source>
</evidence>
<feature type="region of interest" description="Disordered" evidence="1">
    <location>
        <begin position="104"/>
        <end position="129"/>
    </location>
</feature>
<sequence length="252" mass="25460">MAVSRSDAGSPRISLTSRLSREEPAPDTRATVLSVKLHGVVTGMATLTVLGTALTACGSGSDSKVSVDKLQQAADKAIAAPDTPCPLGFDINAALKKAGLTATATPAADPNAERPAVDAESATGAQDDAPLKTRGGALITCTYSLSGGGYVQAALTGVRNGTAITLMAPLLQHDGDLARSDLFSFIAQKLETGKAVLTPGPGLASITKVGASGGDALLEVTTAAADHTADHRPIIGEPLRELTEALAKQVRV</sequence>
<gene>
    <name evidence="2" type="ORF">GCM10009838_84310</name>
</gene>
<reference evidence="2 3" key="1">
    <citation type="journal article" date="2019" name="Int. J. Syst. Evol. Microbiol.">
        <title>The Global Catalogue of Microorganisms (GCM) 10K type strain sequencing project: providing services to taxonomists for standard genome sequencing and annotation.</title>
        <authorList>
            <consortium name="The Broad Institute Genomics Platform"/>
            <consortium name="The Broad Institute Genome Sequencing Center for Infectious Disease"/>
            <person name="Wu L."/>
            <person name="Ma J."/>
        </authorList>
    </citation>
    <scope>NUCLEOTIDE SEQUENCE [LARGE SCALE GENOMIC DNA]</scope>
    <source>
        <strain evidence="2 3">JCM 16013</strain>
    </source>
</reference>
<organism evidence="2 3">
    <name type="scientific">Catenulispora subtropica</name>
    <dbReference type="NCBI Taxonomy" id="450798"/>
    <lineage>
        <taxon>Bacteria</taxon>
        <taxon>Bacillati</taxon>
        <taxon>Actinomycetota</taxon>
        <taxon>Actinomycetes</taxon>
        <taxon>Catenulisporales</taxon>
        <taxon>Catenulisporaceae</taxon>
        <taxon>Catenulispora</taxon>
    </lineage>
</organism>
<keyword evidence="3" id="KW-1185">Reference proteome</keyword>
<feature type="region of interest" description="Disordered" evidence="1">
    <location>
        <begin position="1"/>
        <end position="26"/>
    </location>
</feature>
<evidence type="ECO:0000313" key="2">
    <source>
        <dbReference type="EMBL" id="GAA2005244.1"/>
    </source>
</evidence>
<evidence type="ECO:0000256" key="1">
    <source>
        <dbReference type="SAM" id="MobiDB-lite"/>
    </source>
</evidence>
<comment type="caution">
    <text evidence="2">The sequence shown here is derived from an EMBL/GenBank/DDBJ whole genome shotgun (WGS) entry which is preliminary data.</text>
</comment>